<dbReference type="SUPFAM" id="SSF47090">
    <property type="entry name" value="PGBD-like"/>
    <property type="match status" value="1"/>
</dbReference>
<gene>
    <name evidence="2" type="ORF">Acy02nite_57370</name>
</gene>
<feature type="domain" description="Rv2525c-like glycoside hydrolase-like" evidence="1">
    <location>
        <begin position="303"/>
        <end position="485"/>
    </location>
</feature>
<sequence length="760" mass="79687">MDAGVLAVQQWVNATYAAVPGYTRIAEDGIAGQQTMFALIRGLQHEVGITALADNFGPATLAALTAHGPIGPGETNQNLVRIVQGGVVCKGYASIPLTGVFGTATAGAVAALMTDAGLAGRIDGTVIPKVCKALLSGDGHTLAAGGSAPLRAAQQWLNGRYLNRSAFSVLACDGLRSRQFLTALVFAVQYEGGLTDAQANGNFGPLTQAAVRASGLIRAGSSGPWVRLFSAALTHYPAGSVFTADFDAPLAAATRAFQAFCQLTENGEGDFPTWASLLISTGDQARPGTAADTVDEITTARAQTLRAAGYRTIGRYLTNVEGSDFDKKIKPGELAVLAANGLSLFPIFQTYADSASYFTWAQGFADASAAHDAALGHDLDPGAVVYFAVDYDATDTEVTQRVIPYFLGVDAGLRQRGGRYAHGVYGARNVCSRLAAEAFPRWSFVSGITSGWTGNVTYPLPGNWAFDQISTIRIGTGGGGLEIDKCVRRTGADPGESAFGSPATALDGYLDWIDRLHELAVAHGQGDPGERVLEYLRAGRYDNWRSRKVGGDTDAAFVAYVDGTGLPRVRTYRDPVAGVDVDVSRFGAAALAGLRDPVRGDVAGWGGDLIAFYGGWRFTEPGTPARDYCAARLARGDIGSALDLAGLVADVDAHLAAEALRAGGTLGGHLRAADRGIRFNLFHRGRFGGDVTAAATAAQTMLTDTGDTVLASARSLLLRGLVAGPVTVDEQVRQFCRGFADRLAALAETEQTSLRRRKGF</sequence>
<organism evidence="2 3">
    <name type="scientific">Actinoplanes cyaneus</name>
    <dbReference type="NCBI Taxonomy" id="52696"/>
    <lineage>
        <taxon>Bacteria</taxon>
        <taxon>Bacillati</taxon>
        <taxon>Actinomycetota</taxon>
        <taxon>Actinomycetes</taxon>
        <taxon>Micromonosporales</taxon>
        <taxon>Micromonosporaceae</taxon>
        <taxon>Actinoplanes</taxon>
    </lineage>
</organism>
<protein>
    <recommendedName>
        <fullName evidence="1">Rv2525c-like glycoside hydrolase-like domain-containing protein</fullName>
    </recommendedName>
</protein>
<name>A0A919INB2_9ACTN</name>
<dbReference type="RefSeq" id="WP_203746030.1">
    <property type="nucleotide sequence ID" value="NZ_BOMH01000041.1"/>
</dbReference>
<dbReference type="SUPFAM" id="SSF51445">
    <property type="entry name" value="(Trans)glycosidases"/>
    <property type="match status" value="1"/>
</dbReference>
<dbReference type="Proteomes" id="UP000619479">
    <property type="component" value="Unassembled WGS sequence"/>
</dbReference>
<dbReference type="Pfam" id="PF08924">
    <property type="entry name" value="Rv2525c_GlyHyd-like"/>
    <property type="match status" value="1"/>
</dbReference>
<evidence type="ECO:0000313" key="3">
    <source>
        <dbReference type="Proteomes" id="UP000619479"/>
    </source>
</evidence>
<accession>A0A919INB2</accession>
<dbReference type="Gene3D" id="3.20.20.80">
    <property type="entry name" value="Glycosidases"/>
    <property type="match status" value="1"/>
</dbReference>
<keyword evidence="3" id="KW-1185">Reference proteome</keyword>
<dbReference type="InterPro" id="IPR017853">
    <property type="entry name" value="GH"/>
</dbReference>
<dbReference type="AlphaFoldDB" id="A0A919INB2"/>
<proteinExistence type="predicted"/>
<comment type="caution">
    <text evidence="2">The sequence shown here is derived from an EMBL/GenBank/DDBJ whole genome shotgun (WGS) entry which is preliminary data.</text>
</comment>
<dbReference type="InterPro" id="IPR036365">
    <property type="entry name" value="PGBD-like_sf"/>
</dbReference>
<evidence type="ECO:0000259" key="1">
    <source>
        <dbReference type="Pfam" id="PF08924"/>
    </source>
</evidence>
<evidence type="ECO:0000313" key="2">
    <source>
        <dbReference type="EMBL" id="GID67856.1"/>
    </source>
</evidence>
<dbReference type="InterPro" id="IPR015020">
    <property type="entry name" value="Rv2525c-like_Glyco_Hydro-like"/>
</dbReference>
<dbReference type="EMBL" id="BOMH01000041">
    <property type="protein sequence ID" value="GID67856.1"/>
    <property type="molecule type" value="Genomic_DNA"/>
</dbReference>
<reference evidence="2" key="1">
    <citation type="submission" date="2021-01" db="EMBL/GenBank/DDBJ databases">
        <title>Whole genome shotgun sequence of Actinoplanes cyaneus NBRC 14990.</title>
        <authorList>
            <person name="Komaki H."/>
            <person name="Tamura T."/>
        </authorList>
    </citation>
    <scope>NUCLEOTIDE SEQUENCE</scope>
    <source>
        <strain evidence="2">NBRC 14990</strain>
    </source>
</reference>
<dbReference type="CDD" id="cd06418">
    <property type="entry name" value="GH25_BacA-like"/>
    <property type="match status" value="1"/>
</dbReference>